<gene>
    <name evidence="1" type="ORF">C1645_789083</name>
</gene>
<dbReference type="EMBL" id="QKYT01000708">
    <property type="protein sequence ID" value="RIA82070.1"/>
    <property type="molecule type" value="Genomic_DNA"/>
</dbReference>
<protein>
    <submittedName>
        <fullName evidence="1">Uncharacterized protein</fullName>
    </submittedName>
</protein>
<feature type="non-terminal residue" evidence="1">
    <location>
        <position position="53"/>
    </location>
</feature>
<comment type="caution">
    <text evidence="1">The sequence shown here is derived from an EMBL/GenBank/DDBJ whole genome shotgun (WGS) entry which is preliminary data.</text>
</comment>
<dbReference type="Proteomes" id="UP000265703">
    <property type="component" value="Unassembled WGS sequence"/>
</dbReference>
<sequence length="53" mass="6509">MVISANRKMKYLIAYCKKHINKNTLFNMKSDWFIYNRRLLTELLKPKKNENFV</sequence>
<accession>A0A397S6R5</accession>
<keyword evidence="2" id="KW-1185">Reference proteome</keyword>
<proteinExistence type="predicted"/>
<dbReference type="AlphaFoldDB" id="A0A397S6R5"/>
<name>A0A397S6R5_9GLOM</name>
<organism evidence="1 2">
    <name type="scientific">Glomus cerebriforme</name>
    <dbReference type="NCBI Taxonomy" id="658196"/>
    <lineage>
        <taxon>Eukaryota</taxon>
        <taxon>Fungi</taxon>
        <taxon>Fungi incertae sedis</taxon>
        <taxon>Mucoromycota</taxon>
        <taxon>Glomeromycotina</taxon>
        <taxon>Glomeromycetes</taxon>
        <taxon>Glomerales</taxon>
        <taxon>Glomeraceae</taxon>
        <taxon>Glomus</taxon>
    </lineage>
</organism>
<reference evidence="1 2" key="1">
    <citation type="submission" date="2018-06" db="EMBL/GenBank/DDBJ databases">
        <title>Comparative genomics reveals the genomic features of Rhizophagus irregularis, R. cerebriforme, R. diaphanum and Gigaspora rosea, and their symbiotic lifestyle signature.</title>
        <authorList>
            <person name="Morin E."/>
            <person name="San Clemente H."/>
            <person name="Chen E.C.H."/>
            <person name="De La Providencia I."/>
            <person name="Hainaut M."/>
            <person name="Kuo A."/>
            <person name="Kohler A."/>
            <person name="Murat C."/>
            <person name="Tang N."/>
            <person name="Roy S."/>
            <person name="Loubradou J."/>
            <person name="Henrissat B."/>
            <person name="Grigoriev I.V."/>
            <person name="Corradi N."/>
            <person name="Roux C."/>
            <person name="Martin F.M."/>
        </authorList>
    </citation>
    <scope>NUCLEOTIDE SEQUENCE [LARGE SCALE GENOMIC DNA]</scope>
    <source>
        <strain evidence="1 2">DAOM 227022</strain>
    </source>
</reference>
<evidence type="ECO:0000313" key="2">
    <source>
        <dbReference type="Proteomes" id="UP000265703"/>
    </source>
</evidence>
<evidence type="ECO:0000313" key="1">
    <source>
        <dbReference type="EMBL" id="RIA82070.1"/>
    </source>
</evidence>